<dbReference type="InterPro" id="IPR043129">
    <property type="entry name" value="ATPase_NBD"/>
</dbReference>
<accession>A0A6C0PA73</accession>
<evidence type="ECO:0000256" key="1">
    <source>
        <dbReference type="ARBA" id="ARBA00009156"/>
    </source>
</evidence>
<feature type="domain" description="Carbohydrate kinase FGGY N-terminal" evidence="4">
    <location>
        <begin position="1"/>
        <end position="244"/>
    </location>
</feature>
<evidence type="ECO:0000256" key="3">
    <source>
        <dbReference type="ARBA" id="ARBA00022777"/>
    </source>
</evidence>
<organism evidence="6 7">
    <name type="scientific">Paenibacillus rhizovicinus</name>
    <dbReference type="NCBI Taxonomy" id="2704463"/>
    <lineage>
        <taxon>Bacteria</taxon>
        <taxon>Bacillati</taxon>
        <taxon>Bacillota</taxon>
        <taxon>Bacilli</taxon>
        <taxon>Bacillales</taxon>
        <taxon>Paenibacillaceae</taxon>
        <taxon>Paenibacillus</taxon>
    </lineage>
</organism>
<name>A0A6C0PA73_9BACL</name>
<evidence type="ECO:0000313" key="7">
    <source>
        <dbReference type="Proteomes" id="UP000479114"/>
    </source>
</evidence>
<dbReference type="SUPFAM" id="SSF53067">
    <property type="entry name" value="Actin-like ATPase domain"/>
    <property type="match status" value="2"/>
</dbReference>
<dbReference type="EMBL" id="CP048286">
    <property type="protein sequence ID" value="QHW35261.1"/>
    <property type="molecule type" value="Genomic_DNA"/>
</dbReference>
<dbReference type="InterPro" id="IPR050406">
    <property type="entry name" value="FGGY_Carb_Kinase"/>
</dbReference>
<sequence length="505" mass="53998">MLLSIDVGTTHCKAALFSEQGELLRISKMKTTSYIKDGWTYYNPEQLWTGIAGLIRDIVVPAAEEAAVSVAAIGIASMAETGVLVDPVTGEARSPFIPWFSRCSLSQADQIAAEGNVLERFRATGLHAGFKFGMAKLLWLRQQGPSALDGAVWLSASDYIAYKLSGAMATDYTLAARTFAFRIDKKEWDSDWIRHFGFHPSLFPEAVPSGTIIGSVHSEAGSLLGLRAGIPVVIAGHDHVAASLAVGVVKPGQVMDSMGTAETLVGVLAERRLTEEDFGSGLSFGCHPVAGHSFWMGGLSASGGSVEWFRSVLSEPELSYERILRLLSEHAEANEAGSPTGILYFPYLSGSGAPEPDARARAAFIGMTAEHGLTDLLTAVLEGTAYEMEWIRRTGEHATNAAIKELILTGGGTHNPAWLQIKANASGCLLRNAELPEAALLGAALLAGVGAGVYENAEQAAGTVAASRRGRIVYPQGAAHDKYKVLFEEGYVPLQQPLRNYYRML</sequence>
<dbReference type="GO" id="GO:0005975">
    <property type="term" value="P:carbohydrate metabolic process"/>
    <property type="evidence" value="ECO:0007669"/>
    <property type="project" value="InterPro"/>
</dbReference>
<evidence type="ECO:0000259" key="4">
    <source>
        <dbReference type="Pfam" id="PF00370"/>
    </source>
</evidence>
<feature type="domain" description="Carbohydrate kinase FGGY C-terminal" evidence="5">
    <location>
        <begin position="287"/>
        <end position="450"/>
    </location>
</feature>
<gene>
    <name evidence="6" type="ORF">GZH47_24590</name>
</gene>
<dbReference type="InterPro" id="IPR000577">
    <property type="entry name" value="Carb_kinase_FGGY"/>
</dbReference>
<dbReference type="PANTHER" id="PTHR43095">
    <property type="entry name" value="SUGAR KINASE"/>
    <property type="match status" value="1"/>
</dbReference>
<keyword evidence="3 6" id="KW-0418">Kinase</keyword>
<reference evidence="6 7" key="1">
    <citation type="submission" date="2020-02" db="EMBL/GenBank/DDBJ databases">
        <title>Paenibacillus sp. nov., isolated from rhizosphere soil of tomato.</title>
        <authorList>
            <person name="Weon H.-Y."/>
            <person name="Lee S.A."/>
        </authorList>
    </citation>
    <scope>NUCLEOTIDE SEQUENCE [LARGE SCALE GENOMIC DNA]</scope>
    <source>
        <strain evidence="6 7">14171R-81</strain>
    </source>
</reference>
<dbReference type="AlphaFoldDB" id="A0A6C0PA73"/>
<dbReference type="Gene3D" id="3.30.420.40">
    <property type="match status" value="2"/>
</dbReference>
<evidence type="ECO:0000256" key="2">
    <source>
        <dbReference type="ARBA" id="ARBA00022679"/>
    </source>
</evidence>
<dbReference type="PIRSF" id="PIRSF000538">
    <property type="entry name" value="GlpK"/>
    <property type="match status" value="1"/>
</dbReference>
<evidence type="ECO:0000259" key="5">
    <source>
        <dbReference type="Pfam" id="PF02782"/>
    </source>
</evidence>
<dbReference type="Proteomes" id="UP000479114">
    <property type="component" value="Chromosome"/>
</dbReference>
<keyword evidence="2" id="KW-0808">Transferase</keyword>
<dbReference type="KEGG" id="prz:GZH47_24590"/>
<dbReference type="Pfam" id="PF02782">
    <property type="entry name" value="FGGY_C"/>
    <property type="match status" value="1"/>
</dbReference>
<dbReference type="Pfam" id="PF00370">
    <property type="entry name" value="FGGY_N"/>
    <property type="match status" value="1"/>
</dbReference>
<dbReference type="InterPro" id="IPR018485">
    <property type="entry name" value="FGGY_C"/>
</dbReference>
<proteinExistence type="inferred from homology"/>
<comment type="similarity">
    <text evidence="1">Belongs to the FGGY kinase family.</text>
</comment>
<keyword evidence="7" id="KW-1185">Reference proteome</keyword>
<dbReference type="GO" id="GO:0016301">
    <property type="term" value="F:kinase activity"/>
    <property type="evidence" value="ECO:0007669"/>
    <property type="project" value="UniProtKB-KW"/>
</dbReference>
<dbReference type="CDD" id="cd07773">
    <property type="entry name" value="ASKHA_NBD_FGGY_FK"/>
    <property type="match status" value="1"/>
</dbReference>
<evidence type="ECO:0000313" key="6">
    <source>
        <dbReference type="EMBL" id="QHW35261.1"/>
    </source>
</evidence>
<protein>
    <submittedName>
        <fullName evidence="6">Carbohydrate kinase</fullName>
    </submittedName>
</protein>
<dbReference type="InterPro" id="IPR018484">
    <property type="entry name" value="FGGY_N"/>
</dbReference>